<comment type="catalytic activity">
    <reaction evidence="9">
        <text>O-phospho-L-threonine + H(+) = (R)-1-aminopropan-2-yl phosphate + CO2</text>
        <dbReference type="Rhea" id="RHEA:11492"/>
        <dbReference type="ChEBI" id="CHEBI:15378"/>
        <dbReference type="ChEBI" id="CHEBI:16526"/>
        <dbReference type="ChEBI" id="CHEBI:58563"/>
        <dbReference type="ChEBI" id="CHEBI:58675"/>
        <dbReference type="EC" id="4.1.1.81"/>
    </reaction>
</comment>
<keyword evidence="5" id="KW-0169">Cobalamin biosynthesis</keyword>
<evidence type="ECO:0000256" key="9">
    <source>
        <dbReference type="ARBA" id="ARBA00048531"/>
    </source>
</evidence>
<sequence>MAQDGLEHGGRLGAARRLFAGAPEPFFDLSTGINPRPWPVPALGPDAWGRLPEPEAERALRVAAAAAYEAATPEMVAAAPGTQLLIQLLPRIFPQGRLAVLGPTYAEHAACWGAAGTAVVEVDTFKALFDAPAALLCNPNNPDGRRVGLGELRALADAMAARDGVLVVDEAFADLEPELASASSLLPHPAIIVLRSFGKTYGLAGLRLGFALAAPERAAAIRGWLGPWAVSGPALAIGAAALTDAPWRAGESTRLAAEAARLDALLQAAGLRIIGGTRLFRLAEGDASVWHQRLGRAGILTRPFARQPRWLRFGLPPDEAAWARLASALG</sequence>
<dbReference type="NCBIfam" id="TIGR01140">
    <property type="entry name" value="L_thr_O3P_dcar"/>
    <property type="match status" value="1"/>
</dbReference>
<evidence type="ECO:0000256" key="3">
    <source>
        <dbReference type="ARBA" id="ARBA00004953"/>
    </source>
</evidence>
<dbReference type="Gene3D" id="3.90.1150.10">
    <property type="entry name" value="Aspartate Aminotransferase, domain 1"/>
    <property type="match status" value="1"/>
</dbReference>
<dbReference type="AlphaFoldDB" id="A0A1V2H0C3"/>
<dbReference type="InterPro" id="IPR015424">
    <property type="entry name" value="PyrdxlP-dep_Trfase"/>
</dbReference>
<evidence type="ECO:0000256" key="1">
    <source>
        <dbReference type="ARBA" id="ARBA00001933"/>
    </source>
</evidence>
<dbReference type="PANTHER" id="PTHR42885:SF1">
    <property type="entry name" value="THREONINE-PHOSPHATE DECARBOXYLASE"/>
    <property type="match status" value="1"/>
</dbReference>
<comment type="pathway">
    <text evidence="3">Cofactor biosynthesis; adenosylcobalamin biosynthesis.</text>
</comment>
<dbReference type="EMBL" id="MLCO01000217">
    <property type="protein sequence ID" value="ONG49958.1"/>
    <property type="molecule type" value="Genomic_DNA"/>
</dbReference>
<name>A0A1V2H0C3_9PROT</name>
<comment type="function">
    <text evidence="2">Decarboxylates L-threonine-O-3-phosphate to yield (R)-1-amino-2-propanol O-2-phosphate, the precursor for the linkage between the nucleotide loop and the corrin ring in cobalamin.</text>
</comment>
<dbReference type="CDD" id="cd00609">
    <property type="entry name" value="AAT_like"/>
    <property type="match status" value="1"/>
</dbReference>
<evidence type="ECO:0000259" key="10">
    <source>
        <dbReference type="Pfam" id="PF00155"/>
    </source>
</evidence>
<evidence type="ECO:0000256" key="4">
    <source>
        <dbReference type="ARBA" id="ARBA00012285"/>
    </source>
</evidence>
<dbReference type="Gene3D" id="3.40.640.10">
    <property type="entry name" value="Type I PLP-dependent aspartate aminotransferase-like (Major domain)"/>
    <property type="match status" value="1"/>
</dbReference>
<evidence type="ECO:0000256" key="5">
    <source>
        <dbReference type="ARBA" id="ARBA00022573"/>
    </source>
</evidence>
<evidence type="ECO:0000313" key="11">
    <source>
        <dbReference type="EMBL" id="ONG49958.1"/>
    </source>
</evidence>
<keyword evidence="12" id="KW-1185">Reference proteome</keyword>
<evidence type="ECO:0000256" key="7">
    <source>
        <dbReference type="ARBA" id="ARBA00023239"/>
    </source>
</evidence>
<dbReference type="GO" id="GO:0048472">
    <property type="term" value="F:threonine-phosphate decarboxylase activity"/>
    <property type="evidence" value="ECO:0007669"/>
    <property type="project" value="UniProtKB-EC"/>
</dbReference>
<dbReference type="InterPro" id="IPR005860">
    <property type="entry name" value="CobD"/>
</dbReference>
<protein>
    <recommendedName>
        <fullName evidence="4">threonine-phosphate decarboxylase</fullName>
        <ecNumber evidence="4">4.1.1.81</ecNumber>
    </recommendedName>
    <alternativeName>
        <fullName evidence="8">L-threonine-O-3-phosphate decarboxylase</fullName>
    </alternativeName>
</protein>
<dbReference type="SUPFAM" id="SSF53383">
    <property type="entry name" value="PLP-dependent transferases"/>
    <property type="match status" value="1"/>
</dbReference>
<keyword evidence="6" id="KW-0663">Pyridoxal phosphate</keyword>
<dbReference type="PROSITE" id="PS00105">
    <property type="entry name" value="AA_TRANSFER_CLASS_1"/>
    <property type="match status" value="1"/>
</dbReference>
<dbReference type="InterPro" id="IPR004839">
    <property type="entry name" value="Aminotransferase_I/II_large"/>
</dbReference>
<dbReference type="InterPro" id="IPR004838">
    <property type="entry name" value="NHTrfase_class1_PyrdxlP-BS"/>
</dbReference>
<dbReference type="PANTHER" id="PTHR42885">
    <property type="entry name" value="HISTIDINOL-PHOSPHATE AMINOTRANSFERASE-RELATED"/>
    <property type="match status" value="1"/>
</dbReference>
<evidence type="ECO:0000313" key="12">
    <source>
        <dbReference type="Proteomes" id="UP000188879"/>
    </source>
</evidence>
<proteinExistence type="predicted"/>
<dbReference type="UniPathway" id="UPA00148"/>
<dbReference type="OrthoDB" id="9799304at2"/>
<evidence type="ECO:0000256" key="6">
    <source>
        <dbReference type="ARBA" id="ARBA00022898"/>
    </source>
</evidence>
<evidence type="ECO:0000256" key="2">
    <source>
        <dbReference type="ARBA" id="ARBA00003444"/>
    </source>
</evidence>
<feature type="domain" description="Aminotransferase class I/classII large" evidence="10">
    <location>
        <begin position="57"/>
        <end position="328"/>
    </location>
</feature>
<dbReference type="Proteomes" id="UP000188879">
    <property type="component" value="Unassembled WGS sequence"/>
</dbReference>
<keyword evidence="7" id="KW-0456">Lyase</keyword>
<dbReference type="Pfam" id="PF00155">
    <property type="entry name" value="Aminotran_1_2"/>
    <property type="match status" value="1"/>
</dbReference>
<reference evidence="11 12" key="1">
    <citation type="submission" date="2016-10" db="EMBL/GenBank/DDBJ databases">
        <title>Draft Genome sequence of Roseomonas sp. strain M3.</title>
        <authorList>
            <person name="Subhash Y."/>
            <person name="Lee S."/>
        </authorList>
    </citation>
    <scope>NUCLEOTIDE SEQUENCE [LARGE SCALE GENOMIC DNA]</scope>
    <source>
        <strain evidence="11 12">M3</strain>
    </source>
</reference>
<dbReference type="InterPro" id="IPR015421">
    <property type="entry name" value="PyrdxlP-dep_Trfase_major"/>
</dbReference>
<organism evidence="11 12">
    <name type="scientific">Teichococcus deserti</name>
    <dbReference type="NCBI Taxonomy" id="1817963"/>
    <lineage>
        <taxon>Bacteria</taxon>
        <taxon>Pseudomonadati</taxon>
        <taxon>Pseudomonadota</taxon>
        <taxon>Alphaproteobacteria</taxon>
        <taxon>Acetobacterales</taxon>
        <taxon>Roseomonadaceae</taxon>
        <taxon>Roseomonas</taxon>
    </lineage>
</organism>
<comment type="cofactor">
    <cofactor evidence="1">
        <name>pyridoxal 5'-phosphate</name>
        <dbReference type="ChEBI" id="CHEBI:597326"/>
    </cofactor>
</comment>
<evidence type="ECO:0000256" key="8">
    <source>
        <dbReference type="ARBA" id="ARBA00029996"/>
    </source>
</evidence>
<comment type="caution">
    <text evidence="11">The sequence shown here is derived from an EMBL/GenBank/DDBJ whole genome shotgun (WGS) entry which is preliminary data.</text>
</comment>
<dbReference type="GO" id="GO:0030170">
    <property type="term" value="F:pyridoxal phosphate binding"/>
    <property type="evidence" value="ECO:0007669"/>
    <property type="project" value="InterPro"/>
</dbReference>
<dbReference type="InterPro" id="IPR015422">
    <property type="entry name" value="PyrdxlP-dep_Trfase_small"/>
</dbReference>
<dbReference type="EC" id="4.1.1.81" evidence="4"/>
<gene>
    <name evidence="11" type="ORF">BKE38_20150</name>
</gene>
<accession>A0A1V2H0C3</accession>
<dbReference type="GO" id="GO:0009236">
    <property type="term" value="P:cobalamin biosynthetic process"/>
    <property type="evidence" value="ECO:0007669"/>
    <property type="project" value="UniProtKB-UniPathway"/>
</dbReference>